<keyword evidence="1" id="KW-0812">Transmembrane</keyword>
<dbReference type="SUPFAM" id="SSF50969">
    <property type="entry name" value="YVTN repeat-like/Quinoprotein amine dehydrogenase"/>
    <property type="match status" value="1"/>
</dbReference>
<dbReference type="Gene3D" id="2.130.10.10">
    <property type="entry name" value="YVTN repeat-like/Quinoprotein amine dehydrogenase"/>
    <property type="match status" value="1"/>
</dbReference>
<evidence type="ECO:0008006" key="3">
    <source>
        <dbReference type="Google" id="ProtNLM"/>
    </source>
</evidence>
<dbReference type="InterPro" id="IPR015943">
    <property type="entry name" value="WD40/YVTN_repeat-like_dom_sf"/>
</dbReference>
<evidence type="ECO:0000256" key="1">
    <source>
        <dbReference type="SAM" id="Phobius"/>
    </source>
</evidence>
<keyword evidence="1" id="KW-1133">Transmembrane helix</keyword>
<organism evidence="2">
    <name type="scientific">marine sediment metagenome</name>
    <dbReference type="NCBI Taxonomy" id="412755"/>
    <lineage>
        <taxon>unclassified sequences</taxon>
        <taxon>metagenomes</taxon>
        <taxon>ecological metagenomes</taxon>
    </lineage>
</organism>
<reference evidence="2" key="1">
    <citation type="journal article" date="2015" name="Nature">
        <title>Complex archaea that bridge the gap between prokaryotes and eukaryotes.</title>
        <authorList>
            <person name="Spang A."/>
            <person name="Saw J.H."/>
            <person name="Jorgensen S.L."/>
            <person name="Zaremba-Niedzwiedzka K."/>
            <person name="Martijn J."/>
            <person name="Lind A.E."/>
            <person name="van Eijk R."/>
            <person name="Schleper C."/>
            <person name="Guy L."/>
            <person name="Ettema T.J."/>
        </authorList>
    </citation>
    <scope>NUCLEOTIDE SEQUENCE</scope>
</reference>
<name>A0A0F9D104_9ZZZZ</name>
<protein>
    <recommendedName>
        <fullName evidence="3">Glutamine cyclotransferase</fullName>
    </recommendedName>
</protein>
<dbReference type="Pfam" id="PF05096">
    <property type="entry name" value="Glu_cyclase_2"/>
    <property type="match status" value="1"/>
</dbReference>
<gene>
    <name evidence="2" type="ORF">LCGC14_2257590</name>
</gene>
<dbReference type="PANTHER" id="PTHR31270">
    <property type="entry name" value="GLUTAMINYL-PEPTIDE CYCLOTRANSFERASE"/>
    <property type="match status" value="1"/>
</dbReference>
<evidence type="ECO:0000313" key="2">
    <source>
        <dbReference type="EMBL" id="KKL55219.1"/>
    </source>
</evidence>
<dbReference type="EMBL" id="LAZR01030917">
    <property type="protein sequence ID" value="KKL55219.1"/>
    <property type="molecule type" value="Genomic_DNA"/>
</dbReference>
<sequence>MPRTMNRNGPTKDLVFLSNGYVREHGIHLALGVILIVAVLLGGTLVVDIHAQRAPASSNLVVERDEPQNTYFPVTFSSPHYYTYRVVNSFPHDPEALTQGLVFDNGTLFEGTGLYGKSTLRQVELETGAVLRSLSLASQYFGEGITIYKDQVVQLSWRSNTGFLYDKDSFELLQTFSYPTEGWGITHDGVRLIVSDGTSTLYFWDPVTFEEIGRIEVHDEDAPVSRLNELEYVRGEVFANVYYTDRIARINPHTGKVTGWINLKGLLDSEEGLESAGVLNGIAYDAENDRLFVTGKRWPKLFEIRLIAWEE</sequence>
<comment type="caution">
    <text evidence="2">The sequence shown here is derived from an EMBL/GenBank/DDBJ whole genome shotgun (WGS) entry which is preliminary data.</text>
</comment>
<keyword evidence="1" id="KW-0472">Membrane</keyword>
<dbReference type="InterPro" id="IPR007788">
    <property type="entry name" value="QCT"/>
</dbReference>
<dbReference type="InterPro" id="IPR011044">
    <property type="entry name" value="Quino_amine_DH_bsu"/>
</dbReference>
<dbReference type="GO" id="GO:0016603">
    <property type="term" value="F:glutaminyl-peptide cyclotransferase activity"/>
    <property type="evidence" value="ECO:0007669"/>
    <property type="project" value="InterPro"/>
</dbReference>
<dbReference type="AlphaFoldDB" id="A0A0F9D104"/>
<feature type="transmembrane region" description="Helical" evidence="1">
    <location>
        <begin position="27"/>
        <end position="47"/>
    </location>
</feature>
<dbReference type="PANTHER" id="PTHR31270:SF1">
    <property type="entry name" value="GLUTAMINYL-PEPTIDE CYCLOTRANSFERASE"/>
    <property type="match status" value="1"/>
</dbReference>
<proteinExistence type="predicted"/>
<accession>A0A0F9D104</accession>